<sequence length="300" mass="32854">MTTYNTSPSTDDSRSSYNDIQLVECPRDAMQGWPHLIPAAQKIEYLDALLKVGFHTLDFGSFVSPKAIPQMADTKEVIAKLDLHNTHTKLLAIVANTRGAADAVVYDEISYLGFPFSLSPTFQMRNTNSTLEESVQRVDEIRELCLRNNKELVVYLSMGFGNPYGDAYDASILLKWAGEMIAKGIRIISLADTVGLATPQQISAALETLVPAYPDATIGVHLHSTPQNWEAKLQAAIDAGCKRFDGALKGIGGCPMAQDELVGNMDSELMVAYFETKGLLQGLNKDALHKSLQLANRIFV</sequence>
<dbReference type="CDD" id="cd07938">
    <property type="entry name" value="DRE_TIM_HMGL"/>
    <property type="match status" value="1"/>
</dbReference>
<keyword evidence="3 5" id="KW-0456">Lyase</keyword>
<evidence type="ECO:0000256" key="1">
    <source>
        <dbReference type="ARBA" id="ARBA00009405"/>
    </source>
</evidence>
<name>A0ABW9ZUE2_9BACT</name>
<dbReference type="Gene3D" id="3.20.20.70">
    <property type="entry name" value="Aldolase class I"/>
    <property type="match status" value="1"/>
</dbReference>
<gene>
    <name evidence="5" type="ORF">GWC95_12545</name>
</gene>
<reference evidence="5 6" key="1">
    <citation type="submission" date="2020-01" db="EMBL/GenBank/DDBJ databases">
        <title>Genome analysis.</title>
        <authorList>
            <person name="Wu S."/>
            <person name="Wang G."/>
        </authorList>
    </citation>
    <scope>NUCLEOTIDE SEQUENCE [LARGE SCALE GENOMIC DNA]</scope>
    <source>
        <strain evidence="5 6">SYL130</strain>
    </source>
</reference>
<organism evidence="5 6">
    <name type="scientific">Sediminibacterium roseum</name>
    <dbReference type="NCBI Taxonomy" id="1978412"/>
    <lineage>
        <taxon>Bacteria</taxon>
        <taxon>Pseudomonadati</taxon>
        <taxon>Bacteroidota</taxon>
        <taxon>Chitinophagia</taxon>
        <taxon>Chitinophagales</taxon>
        <taxon>Chitinophagaceae</taxon>
        <taxon>Sediminibacterium</taxon>
    </lineage>
</organism>
<dbReference type="RefSeq" id="WP_161819071.1">
    <property type="nucleotide sequence ID" value="NZ_JAACJS010000015.1"/>
</dbReference>
<evidence type="ECO:0000256" key="2">
    <source>
        <dbReference type="ARBA" id="ARBA00022723"/>
    </source>
</evidence>
<comment type="caution">
    <text evidence="5">The sequence shown here is derived from an EMBL/GenBank/DDBJ whole genome shotgun (WGS) entry which is preliminary data.</text>
</comment>
<dbReference type="PANTHER" id="PTHR42738">
    <property type="entry name" value="HYDROXYMETHYLGLUTARYL-COA LYASE"/>
    <property type="match status" value="1"/>
</dbReference>
<keyword evidence="6" id="KW-1185">Reference proteome</keyword>
<dbReference type="InterPro" id="IPR000891">
    <property type="entry name" value="PYR_CT"/>
</dbReference>
<dbReference type="PANTHER" id="PTHR42738:SF7">
    <property type="entry name" value="HYDROXYMETHYLGLUTARYL-COA LYASE"/>
    <property type="match status" value="1"/>
</dbReference>
<comment type="similarity">
    <text evidence="1">Belongs to the HMG-CoA lyase family.</text>
</comment>
<evidence type="ECO:0000313" key="6">
    <source>
        <dbReference type="Proteomes" id="UP000753802"/>
    </source>
</evidence>
<keyword evidence="2" id="KW-0479">Metal-binding</keyword>
<evidence type="ECO:0000313" key="5">
    <source>
        <dbReference type="EMBL" id="NCI50759.1"/>
    </source>
</evidence>
<evidence type="ECO:0000256" key="3">
    <source>
        <dbReference type="ARBA" id="ARBA00023239"/>
    </source>
</evidence>
<proteinExistence type="inferred from homology"/>
<dbReference type="Proteomes" id="UP000753802">
    <property type="component" value="Unassembled WGS sequence"/>
</dbReference>
<dbReference type="PROSITE" id="PS50991">
    <property type="entry name" value="PYR_CT"/>
    <property type="match status" value="1"/>
</dbReference>
<dbReference type="InterPro" id="IPR043594">
    <property type="entry name" value="HMGL"/>
</dbReference>
<dbReference type="GO" id="GO:0016829">
    <property type="term" value="F:lyase activity"/>
    <property type="evidence" value="ECO:0007669"/>
    <property type="project" value="UniProtKB-KW"/>
</dbReference>
<dbReference type="EMBL" id="JAACJS010000015">
    <property type="protein sequence ID" value="NCI50759.1"/>
    <property type="molecule type" value="Genomic_DNA"/>
</dbReference>
<dbReference type="InterPro" id="IPR013785">
    <property type="entry name" value="Aldolase_TIM"/>
</dbReference>
<accession>A0ABW9ZUE2</accession>
<feature type="domain" description="Pyruvate carboxyltransferase" evidence="4">
    <location>
        <begin position="19"/>
        <end position="289"/>
    </location>
</feature>
<dbReference type="SUPFAM" id="SSF51569">
    <property type="entry name" value="Aldolase"/>
    <property type="match status" value="1"/>
</dbReference>
<protein>
    <submittedName>
        <fullName evidence="5">Hydroxymethylglutaryl-CoA lyase</fullName>
    </submittedName>
</protein>
<dbReference type="Pfam" id="PF00682">
    <property type="entry name" value="HMGL-like"/>
    <property type="match status" value="1"/>
</dbReference>
<evidence type="ECO:0000259" key="4">
    <source>
        <dbReference type="PROSITE" id="PS50991"/>
    </source>
</evidence>